<feature type="signal peptide" evidence="4">
    <location>
        <begin position="1"/>
        <end position="30"/>
    </location>
</feature>
<dbReference type="Proteomes" id="UP000789390">
    <property type="component" value="Unassembled WGS sequence"/>
</dbReference>
<feature type="chain" id="PRO_5035179677" evidence="4">
    <location>
        <begin position="31"/>
        <end position="528"/>
    </location>
</feature>
<name>A0A8J2WCP6_9CRUS</name>
<gene>
    <name evidence="5" type="ORF">DGAL_LOCUS4141</name>
</gene>
<evidence type="ECO:0000313" key="5">
    <source>
        <dbReference type="EMBL" id="CAH0101790.1"/>
    </source>
</evidence>
<keyword evidence="6" id="KW-1185">Reference proteome</keyword>
<evidence type="ECO:0000256" key="4">
    <source>
        <dbReference type="SAM" id="SignalP"/>
    </source>
</evidence>
<comment type="caution">
    <text evidence="5">The sequence shown here is derived from an EMBL/GenBank/DDBJ whole genome shotgun (WGS) entry which is preliminary data.</text>
</comment>
<dbReference type="OrthoDB" id="6343311at2759"/>
<organism evidence="5 6">
    <name type="scientific">Daphnia galeata</name>
    <dbReference type="NCBI Taxonomy" id="27404"/>
    <lineage>
        <taxon>Eukaryota</taxon>
        <taxon>Metazoa</taxon>
        <taxon>Ecdysozoa</taxon>
        <taxon>Arthropoda</taxon>
        <taxon>Crustacea</taxon>
        <taxon>Branchiopoda</taxon>
        <taxon>Diplostraca</taxon>
        <taxon>Cladocera</taxon>
        <taxon>Anomopoda</taxon>
        <taxon>Daphniidae</taxon>
        <taxon>Daphnia</taxon>
    </lineage>
</organism>
<dbReference type="AlphaFoldDB" id="A0A8J2WCP6"/>
<dbReference type="InterPro" id="IPR052286">
    <property type="entry name" value="Wnt_signaling_inhibitor"/>
</dbReference>
<dbReference type="Gene3D" id="3.80.10.10">
    <property type="entry name" value="Ribonuclease Inhibitor"/>
    <property type="match status" value="2"/>
</dbReference>
<dbReference type="GO" id="GO:0016020">
    <property type="term" value="C:membrane"/>
    <property type="evidence" value="ECO:0007669"/>
    <property type="project" value="TreeGrafter"/>
</dbReference>
<dbReference type="EMBL" id="CAKKLH010000068">
    <property type="protein sequence ID" value="CAH0101790.1"/>
    <property type="molecule type" value="Genomic_DNA"/>
</dbReference>
<dbReference type="SUPFAM" id="SSF52058">
    <property type="entry name" value="L domain-like"/>
    <property type="match status" value="1"/>
</dbReference>
<evidence type="ECO:0000256" key="2">
    <source>
        <dbReference type="ARBA" id="ARBA00022729"/>
    </source>
</evidence>
<evidence type="ECO:0000256" key="3">
    <source>
        <dbReference type="ARBA" id="ARBA00022737"/>
    </source>
</evidence>
<dbReference type="FunFam" id="3.80.10.10:FF:002854">
    <property type="entry name" value="Uncharacterized protein"/>
    <property type="match status" value="1"/>
</dbReference>
<accession>A0A8J2WCP6</accession>
<evidence type="ECO:0000256" key="1">
    <source>
        <dbReference type="ARBA" id="ARBA00022614"/>
    </source>
</evidence>
<sequence>MVRSDRHKSTVQTMRIVWLVLILGIGTGRSQRQIHPDLSTVTATNNSSFISSVANNNSWNRAASKHFQFESSSRMTNSHQRPCRRCGDECDFEEGNLTCHQVSSFTVECLTTDCSTSIVNLNIVQGRFKNMTESGLLDAEFTSLQRLSIRHSDLTLVELLPAVRNHQLIELNLSNNTNLEYMYWHRIFNNRIAHVEMLILANNTLNYIPDLMDMMNTSTLTTLDLSGNKWDCDRDFQWVLKLHERGVLFNGDNLKCRDNSQNNSWFEWNYSIIRRETNKKTVAAECLSRTSNCSCEFTSEGKEGRVSYTVQVDCSNKQMTSLPAQLPNFTNELDVSGNNLTSLDQVIKYRNQPLKILIADSNQIVSIRNLSTSDFILNFSRLSLRNNFITPNEIPLEDIVQVPASNQFQVKYIYLYNNSWECDCNMATKVRDWLWKYRHVVNDSSLLLCSRDGKKIPVLHLLPNQVCESYSAESAESLANLEEREIVVLHAIIYLEVAAISVLAVKLAYDSWHYFRHGQLPWIATKLL</sequence>
<reference evidence="5" key="1">
    <citation type="submission" date="2021-11" db="EMBL/GenBank/DDBJ databases">
        <authorList>
            <person name="Schell T."/>
        </authorList>
    </citation>
    <scope>NUCLEOTIDE SEQUENCE</scope>
    <source>
        <strain evidence="5">M5</strain>
    </source>
</reference>
<keyword evidence="2 4" id="KW-0732">Signal</keyword>
<evidence type="ECO:0000313" key="6">
    <source>
        <dbReference type="Proteomes" id="UP000789390"/>
    </source>
</evidence>
<dbReference type="PANTHER" id="PTHR24364">
    <property type="entry name" value="LP06937P"/>
    <property type="match status" value="1"/>
</dbReference>
<proteinExistence type="predicted"/>
<dbReference type="InterPro" id="IPR032675">
    <property type="entry name" value="LRR_dom_sf"/>
</dbReference>
<keyword evidence="3" id="KW-0677">Repeat</keyword>
<dbReference type="PANTHER" id="PTHR24364:SF18">
    <property type="entry name" value="LP06937P"/>
    <property type="match status" value="1"/>
</dbReference>
<protein>
    <submittedName>
        <fullName evidence="5">Uncharacterized protein</fullName>
    </submittedName>
</protein>
<keyword evidence="1" id="KW-0433">Leucine-rich repeat</keyword>